<name>A0ABU9GUJ3_9GAMM</name>
<evidence type="ECO:0000256" key="12">
    <source>
        <dbReference type="SAM" id="Phobius"/>
    </source>
</evidence>
<feature type="non-terminal residue" evidence="13">
    <location>
        <position position="1"/>
    </location>
</feature>
<evidence type="ECO:0000256" key="11">
    <source>
        <dbReference type="ARBA" id="ARBA00034287"/>
    </source>
</evidence>
<comment type="catalytic activity">
    <reaction evidence="10">
        <text>(S)-malate(in) + succinate(out) = (S)-malate(out) + succinate(in)</text>
        <dbReference type="Rhea" id="RHEA:29327"/>
        <dbReference type="ChEBI" id="CHEBI:15589"/>
        <dbReference type="ChEBI" id="CHEBI:30031"/>
    </reaction>
    <physiologicalReaction direction="right-to-left" evidence="10">
        <dbReference type="Rhea" id="RHEA:29329"/>
    </physiologicalReaction>
</comment>
<dbReference type="RefSeq" id="WP_341599146.1">
    <property type="nucleotide sequence ID" value="NZ_JBAKAZ010000290.1"/>
</dbReference>
<evidence type="ECO:0000256" key="7">
    <source>
        <dbReference type="ARBA" id="ARBA00022989"/>
    </source>
</evidence>
<feature type="transmembrane region" description="Helical" evidence="12">
    <location>
        <begin position="20"/>
        <end position="37"/>
    </location>
</feature>
<feature type="non-terminal residue" evidence="13">
    <location>
        <position position="75"/>
    </location>
</feature>
<keyword evidence="5" id="KW-0997">Cell inner membrane</keyword>
<evidence type="ECO:0000313" key="14">
    <source>
        <dbReference type="Proteomes" id="UP001369082"/>
    </source>
</evidence>
<dbReference type="InterPro" id="IPR004668">
    <property type="entry name" value="Anaer_Dcu_memb_transpt"/>
</dbReference>
<evidence type="ECO:0000256" key="5">
    <source>
        <dbReference type="ARBA" id="ARBA00022519"/>
    </source>
</evidence>
<comment type="similarity">
    <text evidence="2">Belongs to the DcuA/DcuB transporter (TC 2.A.13.1) family.</text>
</comment>
<dbReference type="Pfam" id="PF03605">
    <property type="entry name" value="DcuA_DcuB"/>
    <property type="match status" value="1"/>
</dbReference>
<keyword evidence="14" id="KW-1185">Reference proteome</keyword>
<keyword evidence="4" id="KW-1003">Cell membrane</keyword>
<sequence>NGIRPERQMAADSVASQIDITAAPIYAAVVYYLAQIVDIGADITFLSILLVSVPGTLFGTLMMSLYSLKRGAELE</sequence>
<evidence type="ECO:0000256" key="10">
    <source>
        <dbReference type="ARBA" id="ARBA00034284"/>
    </source>
</evidence>
<evidence type="ECO:0000256" key="3">
    <source>
        <dbReference type="ARBA" id="ARBA00022448"/>
    </source>
</evidence>
<keyword evidence="6 12" id="KW-0812">Transmembrane</keyword>
<evidence type="ECO:0000313" key="13">
    <source>
        <dbReference type="EMBL" id="MEL0630999.1"/>
    </source>
</evidence>
<feature type="transmembrane region" description="Helical" evidence="12">
    <location>
        <begin position="43"/>
        <end position="68"/>
    </location>
</feature>
<comment type="caution">
    <text evidence="13">The sequence shown here is derived from an EMBL/GenBank/DDBJ whole genome shotgun (WGS) entry which is preliminary data.</text>
</comment>
<evidence type="ECO:0000256" key="8">
    <source>
        <dbReference type="ARBA" id="ARBA00023136"/>
    </source>
</evidence>
<comment type="catalytic activity">
    <reaction evidence="9">
        <text>L-aspartate(in) + succinate(out) = L-aspartate(out) + succinate(in)</text>
        <dbReference type="Rhea" id="RHEA:29343"/>
        <dbReference type="ChEBI" id="CHEBI:29991"/>
        <dbReference type="ChEBI" id="CHEBI:30031"/>
    </reaction>
    <physiologicalReaction direction="right-to-left" evidence="9">
        <dbReference type="Rhea" id="RHEA:29345"/>
    </physiologicalReaction>
</comment>
<comment type="subcellular location">
    <subcellularLocation>
        <location evidence="1">Cell inner membrane</location>
        <topology evidence="1">Multi-pass membrane protein</topology>
    </subcellularLocation>
</comment>
<organism evidence="13 14">
    <name type="scientific">Psychromonas aquatilis</name>
    <dbReference type="NCBI Taxonomy" id="2005072"/>
    <lineage>
        <taxon>Bacteria</taxon>
        <taxon>Pseudomonadati</taxon>
        <taxon>Pseudomonadota</taxon>
        <taxon>Gammaproteobacteria</taxon>
        <taxon>Alteromonadales</taxon>
        <taxon>Psychromonadaceae</taxon>
        <taxon>Psychromonas</taxon>
    </lineage>
</organism>
<comment type="catalytic activity">
    <reaction evidence="11">
        <text>fumarate(in) + succinate(out) = fumarate(out) + succinate(in)</text>
        <dbReference type="Rhea" id="RHEA:29323"/>
        <dbReference type="ChEBI" id="CHEBI:29806"/>
        <dbReference type="ChEBI" id="CHEBI:30031"/>
    </reaction>
    <physiologicalReaction direction="right-to-left" evidence="11">
        <dbReference type="Rhea" id="RHEA:29325"/>
    </physiologicalReaction>
</comment>
<protein>
    <submittedName>
        <fullName evidence="13">Anaerobic C4-dicarboxylate transporter family protein</fullName>
    </submittedName>
</protein>
<proteinExistence type="inferred from homology"/>
<dbReference type="EMBL" id="JBAKAZ010000290">
    <property type="protein sequence ID" value="MEL0630999.1"/>
    <property type="molecule type" value="Genomic_DNA"/>
</dbReference>
<dbReference type="PANTHER" id="PTHR36106">
    <property type="entry name" value="ANAEROBIC C4-DICARBOXYLATE TRANSPORTER DCUB"/>
    <property type="match status" value="1"/>
</dbReference>
<reference evidence="13 14" key="1">
    <citation type="submission" date="2024-02" db="EMBL/GenBank/DDBJ databases">
        <title>Bacteria isolated from the canopy kelp, Nereocystis luetkeana.</title>
        <authorList>
            <person name="Pfister C.A."/>
            <person name="Younker I.T."/>
            <person name="Light S.H."/>
        </authorList>
    </citation>
    <scope>NUCLEOTIDE SEQUENCE [LARGE SCALE GENOMIC DNA]</scope>
    <source>
        <strain evidence="13 14">TI.1.05</strain>
    </source>
</reference>
<evidence type="ECO:0000256" key="4">
    <source>
        <dbReference type="ARBA" id="ARBA00022475"/>
    </source>
</evidence>
<keyword evidence="3" id="KW-0813">Transport</keyword>
<evidence type="ECO:0000256" key="9">
    <source>
        <dbReference type="ARBA" id="ARBA00034237"/>
    </source>
</evidence>
<evidence type="ECO:0000256" key="1">
    <source>
        <dbReference type="ARBA" id="ARBA00004429"/>
    </source>
</evidence>
<accession>A0ABU9GUJ3</accession>
<keyword evidence="7 12" id="KW-1133">Transmembrane helix</keyword>
<dbReference type="Proteomes" id="UP001369082">
    <property type="component" value="Unassembled WGS sequence"/>
</dbReference>
<evidence type="ECO:0000256" key="2">
    <source>
        <dbReference type="ARBA" id="ARBA00006413"/>
    </source>
</evidence>
<keyword evidence="8 12" id="KW-0472">Membrane</keyword>
<evidence type="ECO:0000256" key="6">
    <source>
        <dbReference type="ARBA" id="ARBA00022692"/>
    </source>
</evidence>
<dbReference type="PANTHER" id="PTHR36106:SF3">
    <property type="entry name" value="ANAEROBIC C4-DICARBOXYLATE TRANSPORTER DCUB"/>
    <property type="match status" value="1"/>
</dbReference>
<gene>
    <name evidence="13" type="ORF">V6256_15605</name>
</gene>